<name>A0A540V972_9GAMM</name>
<dbReference type="InterPro" id="IPR000073">
    <property type="entry name" value="AB_hydrolase_1"/>
</dbReference>
<comment type="caution">
    <text evidence="2">The sequence shown here is derived from an EMBL/GenBank/DDBJ whole genome shotgun (WGS) entry which is preliminary data.</text>
</comment>
<feature type="domain" description="AB hydrolase-1" evidence="1">
    <location>
        <begin position="20"/>
        <end position="170"/>
    </location>
</feature>
<feature type="non-terminal residue" evidence="2">
    <location>
        <position position="188"/>
    </location>
</feature>
<accession>A0A540V972</accession>
<proteinExistence type="predicted"/>
<keyword evidence="2" id="KW-0378">Hydrolase</keyword>
<dbReference type="PANTHER" id="PTHR43798:SF33">
    <property type="entry name" value="HYDROLASE, PUTATIVE (AFU_ORTHOLOGUE AFUA_2G14860)-RELATED"/>
    <property type="match status" value="1"/>
</dbReference>
<dbReference type="GO" id="GO:0016020">
    <property type="term" value="C:membrane"/>
    <property type="evidence" value="ECO:0007669"/>
    <property type="project" value="TreeGrafter"/>
</dbReference>
<evidence type="ECO:0000313" key="2">
    <source>
        <dbReference type="EMBL" id="TQE93319.1"/>
    </source>
</evidence>
<dbReference type="Proteomes" id="UP000315400">
    <property type="component" value="Unassembled WGS sequence"/>
</dbReference>
<dbReference type="PRINTS" id="PR00111">
    <property type="entry name" value="ABHYDROLASE"/>
</dbReference>
<protein>
    <submittedName>
        <fullName evidence="2">Alpha/beta fold hydrolase</fullName>
    </submittedName>
</protein>
<dbReference type="InterPro" id="IPR029058">
    <property type="entry name" value="AB_hydrolase_fold"/>
</dbReference>
<evidence type="ECO:0000313" key="3">
    <source>
        <dbReference type="Proteomes" id="UP000315400"/>
    </source>
</evidence>
<dbReference type="Gene3D" id="3.40.50.1820">
    <property type="entry name" value="alpha/beta hydrolase"/>
    <property type="match status" value="1"/>
</dbReference>
<dbReference type="GO" id="GO:0016787">
    <property type="term" value="F:hydrolase activity"/>
    <property type="evidence" value="ECO:0007669"/>
    <property type="project" value="UniProtKB-KW"/>
</dbReference>
<sequence length="188" mass="20739">MHIFDSRSDSRRDRSQDETVIVLHGANPVSYFDDLVEALAPRYRVLVPELPGWGTSPPLAAGQGFEVTDDALREALHEAGVERAAIVGYSLGGWRALEIALSGAFDVSGVYLLSTFTASPPPELRQMYRDYAELARSPADLRPAVRDLYLPPDYAAAHPDIHEQVTDWVYACPRDVFARELEAVAAMP</sequence>
<organism evidence="2 3">
    <name type="scientific">Spiribacter salinus</name>
    <dbReference type="NCBI Taxonomy" id="1335746"/>
    <lineage>
        <taxon>Bacteria</taxon>
        <taxon>Pseudomonadati</taxon>
        <taxon>Pseudomonadota</taxon>
        <taxon>Gammaproteobacteria</taxon>
        <taxon>Chromatiales</taxon>
        <taxon>Ectothiorhodospiraceae</taxon>
        <taxon>Spiribacter</taxon>
    </lineage>
</organism>
<dbReference type="Pfam" id="PF12697">
    <property type="entry name" value="Abhydrolase_6"/>
    <property type="match status" value="1"/>
</dbReference>
<dbReference type="PANTHER" id="PTHR43798">
    <property type="entry name" value="MONOACYLGLYCEROL LIPASE"/>
    <property type="match status" value="1"/>
</dbReference>
<dbReference type="AlphaFoldDB" id="A0A540V972"/>
<gene>
    <name evidence="2" type="ORF">FKY71_18285</name>
</gene>
<evidence type="ECO:0000259" key="1">
    <source>
        <dbReference type="Pfam" id="PF12697"/>
    </source>
</evidence>
<dbReference type="InterPro" id="IPR050266">
    <property type="entry name" value="AB_hydrolase_sf"/>
</dbReference>
<dbReference type="EMBL" id="VIFK01000480">
    <property type="protein sequence ID" value="TQE93319.1"/>
    <property type="molecule type" value="Genomic_DNA"/>
</dbReference>
<dbReference type="SUPFAM" id="SSF53474">
    <property type="entry name" value="alpha/beta-Hydrolases"/>
    <property type="match status" value="1"/>
</dbReference>
<reference evidence="2 3" key="1">
    <citation type="submission" date="2019-06" db="EMBL/GenBank/DDBJ databases">
        <title>Metagenome assembled Genome of Spiribacter salinus SL48-SHIP from the microbial mat of Salt Lake 48 (Novosibirsk region, Russia).</title>
        <authorList>
            <person name="Shipova A."/>
            <person name="Rozanov A.S."/>
            <person name="Bryanskaya A.V."/>
            <person name="Peltek S.E."/>
        </authorList>
    </citation>
    <scope>NUCLEOTIDE SEQUENCE [LARGE SCALE GENOMIC DNA]</scope>
    <source>
        <strain evidence="2">SL48-SHIP-2</strain>
    </source>
</reference>